<dbReference type="AlphaFoldDB" id="A0A6A6ZWD5"/>
<evidence type="ECO:0000256" key="1">
    <source>
        <dbReference type="SAM" id="MobiDB-lite"/>
    </source>
</evidence>
<dbReference type="Proteomes" id="UP000799424">
    <property type="component" value="Unassembled WGS sequence"/>
</dbReference>
<protein>
    <submittedName>
        <fullName evidence="2">Uncharacterized protein</fullName>
    </submittedName>
</protein>
<evidence type="ECO:0000313" key="2">
    <source>
        <dbReference type="EMBL" id="KAF2824635.1"/>
    </source>
</evidence>
<name>A0A6A6ZWD5_9PLEO</name>
<dbReference type="OrthoDB" id="3801236at2759"/>
<gene>
    <name evidence="2" type="ORF">CC86DRAFT_407801</name>
</gene>
<evidence type="ECO:0000313" key="3">
    <source>
        <dbReference type="Proteomes" id="UP000799424"/>
    </source>
</evidence>
<feature type="region of interest" description="Disordered" evidence="1">
    <location>
        <begin position="1"/>
        <end position="35"/>
    </location>
</feature>
<accession>A0A6A6ZWD5</accession>
<reference evidence="2" key="1">
    <citation type="journal article" date="2020" name="Stud. Mycol.">
        <title>101 Dothideomycetes genomes: a test case for predicting lifestyles and emergence of pathogens.</title>
        <authorList>
            <person name="Haridas S."/>
            <person name="Albert R."/>
            <person name="Binder M."/>
            <person name="Bloem J."/>
            <person name="Labutti K."/>
            <person name="Salamov A."/>
            <person name="Andreopoulos B."/>
            <person name="Baker S."/>
            <person name="Barry K."/>
            <person name="Bills G."/>
            <person name="Bluhm B."/>
            <person name="Cannon C."/>
            <person name="Castanera R."/>
            <person name="Culley D."/>
            <person name="Daum C."/>
            <person name="Ezra D."/>
            <person name="Gonzalez J."/>
            <person name="Henrissat B."/>
            <person name="Kuo A."/>
            <person name="Liang C."/>
            <person name="Lipzen A."/>
            <person name="Lutzoni F."/>
            <person name="Magnuson J."/>
            <person name="Mondo S."/>
            <person name="Nolan M."/>
            <person name="Ohm R."/>
            <person name="Pangilinan J."/>
            <person name="Park H.-J."/>
            <person name="Ramirez L."/>
            <person name="Alfaro M."/>
            <person name="Sun H."/>
            <person name="Tritt A."/>
            <person name="Yoshinaga Y."/>
            <person name="Zwiers L.-H."/>
            <person name="Turgeon B."/>
            <person name="Goodwin S."/>
            <person name="Spatafora J."/>
            <person name="Crous P."/>
            <person name="Grigoriev I."/>
        </authorList>
    </citation>
    <scope>NUCLEOTIDE SEQUENCE</scope>
    <source>
        <strain evidence="2">CBS 113818</strain>
    </source>
</reference>
<organism evidence="2 3">
    <name type="scientific">Ophiobolus disseminans</name>
    <dbReference type="NCBI Taxonomy" id="1469910"/>
    <lineage>
        <taxon>Eukaryota</taxon>
        <taxon>Fungi</taxon>
        <taxon>Dikarya</taxon>
        <taxon>Ascomycota</taxon>
        <taxon>Pezizomycotina</taxon>
        <taxon>Dothideomycetes</taxon>
        <taxon>Pleosporomycetidae</taxon>
        <taxon>Pleosporales</taxon>
        <taxon>Pleosporineae</taxon>
        <taxon>Phaeosphaeriaceae</taxon>
        <taxon>Ophiobolus</taxon>
    </lineage>
</organism>
<dbReference type="EMBL" id="MU006229">
    <property type="protein sequence ID" value="KAF2824635.1"/>
    <property type="molecule type" value="Genomic_DNA"/>
</dbReference>
<feature type="compositionally biased region" description="Polar residues" evidence="1">
    <location>
        <begin position="1"/>
        <end position="13"/>
    </location>
</feature>
<keyword evidence="3" id="KW-1185">Reference proteome</keyword>
<proteinExistence type="predicted"/>
<sequence>MAKTPFSTMATTTDADKRSPAQSTEPTVVHLTPPMTVQPGTEILVTCNSPISVVPPSGEGHLLEASHPTKITALKHVLRISPTEHLGSTFASGWNKLPEELKMQVL</sequence>